<proteinExistence type="predicted"/>
<dbReference type="EMBL" id="JAEKNN010000006">
    <property type="protein sequence ID" value="MBJ7608063.1"/>
    <property type="molecule type" value="Genomic_DNA"/>
</dbReference>
<name>A0A934NDU3_9BACT</name>
<protein>
    <submittedName>
        <fullName evidence="1">DUF222 domain-containing protein</fullName>
    </submittedName>
</protein>
<dbReference type="Proteomes" id="UP000614410">
    <property type="component" value="Unassembled WGS sequence"/>
</dbReference>
<evidence type="ECO:0000313" key="2">
    <source>
        <dbReference type="Proteomes" id="UP000614410"/>
    </source>
</evidence>
<sequence>MRSCAHWLSIATGVDLWMAGELVRIGHALRELPLIHQAFAAGRLSFDKVRVLTHVVTAVDESLWLELALEASGAQLARICREFRRAVAIEEPERAARQRAEVVRVPQGPRALSSA</sequence>
<reference evidence="1 2" key="1">
    <citation type="submission" date="2020-10" db="EMBL/GenBank/DDBJ databases">
        <title>Ca. Dormibacterota MAGs.</title>
        <authorList>
            <person name="Montgomery K."/>
        </authorList>
    </citation>
    <scope>NUCLEOTIDE SEQUENCE [LARGE SCALE GENOMIC DNA]</scope>
    <source>
        <strain evidence="1">Mitchell_Peninsula_5</strain>
    </source>
</reference>
<evidence type="ECO:0000313" key="1">
    <source>
        <dbReference type="EMBL" id="MBJ7608063.1"/>
    </source>
</evidence>
<organism evidence="1 2">
    <name type="scientific">Candidatus Amunia macphersoniae</name>
    <dbReference type="NCBI Taxonomy" id="3127014"/>
    <lineage>
        <taxon>Bacteria</taxon>
        <taxon>Bacillati</taxon>
        <taxon>Candidatus Dormiibacterota</taxon>
        <taxon>Candidatus Dormibacteria</taxon>
        <taxon>Candidatus Aeolococcales</taxon>
        <taxon>Candidatus Aeolococcaceae</taxon>
        <taxon>Candidatus Amunia</taxon>
    </lineage>
</organism>
<accession>A0A934NDU3</accession>
<gene>
    <name evidence="1" type="ORF">JF887_01345</name>
</gene>
<comment type="caution">
    <text evidence="1">The sequence shown here is derived from an EMBL/GenBank/DDBJ whole genome shotgun (WGS) entry which is preliminary data.</text>
</comment>
<dbReference type="AlphaFoldDB" id="A0A934NDU3"/>